<accession>A0A011NPE0</accession>
<evidence type="ECO:0000313" key="3">
    <source>
        <dbReference type="Proteomes" id="UP000020218"/>
    </source>
</evidence>
<dbReference type="STRING" id="1454001.AW08_02691"/>
<reference evidence="2" key="1">
    <citation type="submission" date="2014-02" db="EMBL/GenBank/DDBJ databases">
        <title>Expanding our view of genomic diversity in Candidatus Accumulibacter clades.</title>
        <authorList>
            <person name="Skennerton C.T."/>
            <person name="Barr J.J."/>
            <person name="Slater F.R."/>
            <person name="Bond P.L."/>
            <person name="Tyson G.W."/>
        </authorList>
    </citation>
    <scope>NUCLEOTIDE SEQUENCE [LARGE SCALE GENOMIC DNA]</scope>
</reference>
<dbReference type="InterPro" id="IPR038740">
    <property type="entry name" value="BioF2-like_GNAT_dom"/>
</dbReference>
<evidence type="ECO:0000259" key="1">
    <source>
        <dbReference type="Pfam" id="PF13480"/>
    </source>
</evidence>
<dbReference type="Proteomes" id="UP000020218">
    <property type="component" value="Unassembled WGS sequence"/>
</dbReference>
<dbReference type="Pfam" id="PF13480">
    <property type="entry name" value="Acetyltransf_6"/>
    <property type="match status" value="1"/>
</dbReference>
<dbReference type="PATRIC" id="fig|1454001.3.peg.2741"/>
<organism evidence="2 3">
    <name type="scientific">Candidatus Accumulibacter adjunctus</name>
    <dbReference type="NCBI Taxonomy" id="1454001"/>
    <lineage>
        <taxon>Bacteria</taxon>
        <taxon>Pseudomonadati</taxon>
        <taxon>Pseudomonadota</taxon>
        <taxon>Betaproteobacteria</taxon>
        <taxon>Candidatus Accumulibacter</taxon>
    </lineage>
</organism>
<comment type="caution">
    <text evidence="2">The sequence shown here is derived from an EMBL/GenBank/DDBJ whole genome shotgun (WGS) entry which is preliminary data.</text>
</comment>
<name>A0A011NPE0_9PROT</name>
<dbReference type="SUPFAM" id="SSF55729">
    <property type="entry name" value="Acyl-CoA N-acyltransferases (Nat)"/>
    <property type="match status" value="1"/>
</dbReference>
<protein>
    <submittedName>
        <fullName evidence="2">Protein involved in cellulose biosynthesis (CelD)</fullName>
    </submittedName>
</protein>
<dbReference type="InterPro" id="IPR016181">
    <property type="entry name" value="Acyl_CoA_acyltransferase"/>
</dbReference>
<dbReference type="EMBL" id="JFAX01000016">
    <property type="protein sequence ID" value="EXI66335.1"/>
    <property type="molecule type" value="Genomic_DNA"/>
</dbReference>
<proteinExistence type="predicted"/>
<keyword evidence="3" id="KW-1185">Reference proteome</keyword>
<sequence length="355" mass="40423">MPSSLAVAWQNLPAAVLQQEHGPSADWDRLNLRRGGLPFLASDAIAAALDSFGTGRERLLVGRQGQKIVAMFLLLRTSAAGWQTFQPSQLPLGAWVADDTLPLLDLARSLIRGPLGPCLLLSVTQIDPLHAARPPDSADSQSSDYIRTAWTELQGSFAEYWSQRGKNLRQNMRKQRNRLAAEGISGRLRVFDQPRDMAAAIERYGALESAGWKAERGTAIHPDNAQGKFYRRLLEYAATRGEAVVFEYLFDDRVVAANLCLRRDEVLVILKTTYDESIQSYSPAFLLSQDEIELLYHEGRVQRIEYYGRMMEWHSRWTETSRVLYHLTLYRWPLLLQLAAWRRRRRQALESRSGH</sequence>
<evidence type="ECO:0000313" key="2">
    <source>
        <dbReference type="EMBL" id="EXI66335.1"/>
    </source>
</evidence>
<dbReference type="AlphaFoldDB" id="A0A011NPE0"/>
<gene>
    <name evidence="2" type="ORF">AW08_02691</name>
</gene>
<feature type="domain" description="BioF2-like acetyltransferase" evidence="1">
    <location>
        <begin position="167"/>
        <end position="308"/>
    </location>
</feature>